<dbReference type="Proteomes" id="UP000558113">
    <property type="component" value="Unassembled WGS sequence"/>
</dbReference>
<dbReference type="InterPro" id="IPR058600">
    <property type="entry name" value="YhjD-like"/>
</dbReference>
<dbReference type="EMBL" id="JAAAMU010000004">
    <property type="protein sequence ID" value="NBC69321.1"/>
    <property type="molecule type" value="Genomic_DNA"/>
</dbReference>
<proteinExistence type="predicted"/>
<dbReference type="RefSeq" id="WP_161697016.1">
    <property type="nucleotide sequence ID" value="NZ_JAAAMU010000004.1"/>
</dbReference>
<dbReference type="Pfam" id="PF26325">
    <property type="entry name" value="YhjD"/>
    <property type="match status" value="1"/>
</dbReference>
<feature type="region of interest" description="Disordered" evidence="1">
    <location>
        <begin position="22"/>
        <end position="46"/>
    </location>
</feature>
<evidence type="ECO:0000313" key="3">
    <source>
        <dbReference type="Proteomes" id="UP000558113"/>
    </source>
</evidence>
<evidence type="ECO:0000256" key="1">
    <source>
        <dbReference type="SAM" id="MobiDB-lite"/>
    </source>
</evidence>
<name>A0A7X4YPF0_9BACL</name>
<dbReference type="OrthoDB" id="2644100at2"/>
<evidence type="ECO:0000313" key="2">
    <source>
        <dbReference type="EMBL" id="NBC69321.1"/>
    </source>
</evidence>
<organism evidence="2 3">
    <name type="scientific">Paenibacillus sacheonensis</name>
    <dbReference type="NCBI Taxonomy" id="742054"/>
    <lineage>
        <taxon>Bacteria</taxon>
        <taxon>Bacillati</taxon>
        <taxon>Bacillota</taxon>
        <taxon>Bacilli</taxon>
        <taxon>Bacillales</taxon>
        <taxon>Paenibacillaceae</taxon>
        <taxon>Paenibacillus</taxon>
    </lineage>
</organism>
<comment type="caution">
    <text evidence="2">The sequence shown here is derived from an EMBL/GenBank/DDBJ whole genome shotgun (WGS) entry which is preliminary data.</text>
</comment>
<accession>A0A7X4YPF0</accession>
<dbReference type="AlphaFoldDB" id="A0A7X4YPF0"/>
<sequence length="179" mass="20922">MNKLDGNERWKSKMLLTEHVERYDQQHSAGETAPGAAADAQPRPAKERNLITLEERTMLRDYILLPHIVKMVEKSIADVEHTTTILKRAFLMAGQMILDRVAQDLYGLRRELKQRNIRILNEEQADLVVYHRYYCRGYEDRFGMTRDVMRSEISVKLARYTSELGTLLKEGSRRPTQSR</sequence>
<gene>
    <name evidence="2" type="ORF">GT003_09990</name>
</gene>
<reference evidence="2 3" key="1">
    <citation type="submission" date="2020-01" db="EMBL/GenBank/DDBJ databases">
        <title>Paenibacillus soybeanensis sp. nov. isolated from the nodules of soybean (Glycine max(L.) Merr).</title>
        <authorList>
            <person name="Wang H."/>
        </authorList>
    </citation>
    <scope>NUCLEOTIDE SEQUENCE [LARGE SCALE GENOMIC DNA]</scope>
    <source>
        <strain evidence="2 3">DSM 23054</strain>
    </source>
</reference>
<protein>
    <submittedName>
        <fullName evidence="2">Uncharacterized protein</fullName>
    </submittedName>
</protein>
<feature type="compositionally biased region" description="Low complexity" evidence="1">
    <location>
        <begin position="29"/>
        <end position="43"/>
    </location>
</feature>
<keyword evidence="3" id="KW-1185">Reference proteome</keyword>